<dbReference type="InterPro" id="IPR002139">
    <property type="entry name" value="Ribo/fructo_kinase"/>
</dbReference>
<dbReference type="InterPro" id="IPR029056">
    <property type="entry name" value="Ribokinase-like"/>
</dbReference>
<organism evidence="7 8">
    <name type="scientific">Nonomuraea maheshkhaliensis</name>
    <dbReference type="NCBI Taxonomy" id="419590"/>
    <lineage>
        <taxon>Bacteria</taxon>
        <taxon>Bacillati</taxon>
        <taxon>Actinomycetota</taxon>
        <taxon>Actinomycetes</taxon>
        <taxon>Streptosporangiales</taxon>
        <taxon>Streptosporangiaceae</taxon>
        <taxon>Nonomuraea</taxon>
    </lineage>
</organism>
<reference evidence="8" key="1">
    <citation type="journal article" date="2019" name="Int. J. Syst. Evol. Microbiol.">
        <title>The Global Catalogue of Microorganisms (GCM) 10K type strain sequencing project: providing services to taxonomists for standard genome sequencing and annotation.</title>
        <authorList>
            <consortium name="The Broad Institute Genomics Platform"/>
            <consortium name="The Broad Institute Genome Sequencing Center for Infectious Disease"/>
            <person name="Wu L."/>
            <person name="Ma J."/>
        </authorList>
    </citation>
    <scope>NUCLEOTIDE SEQUENCE [LARGE SCALE GENOMIC DNA]</scope>
    <source>
        <strain evidence="8">JCM 13929</strain>
    </source>
</reference>
<comment type="caution">
    <text evidence="7">The sequence shown here is derived from an EMBL/GenBank/DDBJ whole genome shotgun (WGS) entry which is preliminary data.</text>
</comment>
<dbReference type="PROSITE" id="PS00584">
    <property type="entry name" value="PFKB_KINASES_2"/>
    <property type="match status" value="1"/>
</dbReference>
<feature type="domain" description="Carbohydrate kinase PfkB" evidence="6">
    <location>
        <begin position="26"/>
        <end position="308"/>
    </location>
</feature>
<comment type="similarity">
    <text evidence="1 4">Belongs to the carbohydrate kinase PfkB family.</text>
</comment>
<dbReference type="PRINTS" id="PR00990">
    <property type="entry name" value="RIBOKINASE"/>
</dbReference>
<evidence type="ECO:0000313" key="7">
    <source>
        <dbReference type="EMBL" id="GAA1638378.1"/>
    </source>
</evidence>
<feature type="region of interest" description="Disordered" evidence="5">
    <location>
        <begin position="1"/>
        <end position="21"/>
    </location>
</feature>
<evidence type="ECO:0000259" key="6">
    <source>
        <dbReference type="Pfam" id="PF00294"/>
    </source>
</evidence>
<accession>A0ABP4R9B6</accession>
<evidence type="ECO:0000256" key="4">
    <source>
        <dbReference type="RuleBase" id="RU003704"/>
    </source>
</evidence>
<dbReference type="PANTHER" id="PTHR10584">
    <property type="entry name" value="SUGAR KINASE"/>
    <property type="match status" value="1"/>
</dbReference>
<evidence type="ECO:0000313" key="8">
    <source>
        <dbReference type="Proteomes" id="UP001500064"/>
    </source>
</evidence>
<proteinExistence type="inferred from homology"/>
<dbReference type="Pfam" id="PF00294">
    <property type="entry name" value="PfkB"/>
    <property type="match status" value="1"/>
</dbReference>
<protein>
    <submittedName>
        <fullName evidence="7">Ribokinase</fullName>
    </submittedName>
</protein>
<keyword evidence="3 4" id="KW-0418">Kinase</keyword>
<evidence type="ECO:0000256" key="3">
    <source>
        <dbReference type="ARBA" id="ARBA00022777"/>
    </source>
</evidence>
<dbReference type="EMBL" id="BAAAMU010000026">
    <property type="protein sequence ID" value="GAA1638378.1"/>
    <property type="molecule type" value="Genomic_DNA"/>
</dbReference>
<dbReference type="InterPro" id="IPR011611">
    <property type="entry name" value="PfkB_dom"/>
</dbReference>
<dbReference type="Proteomes" id="UP001500064">
    <property type="component" value="Unassembled WGS sequence"/>
</dbReference>
<keyword evidence="2 4" id="KW-0808">Transferase</keyword>
<dbReference type="SUPFAM" id="SSF53613">
    <property type="entry name" value="Ribokinase-like"/>
    <property type="match status" value="1"/>
</dbReference>
<evidence type="ECO:0000256" key="1">
    <source>
        <dbReference type="ARBA" id="ARBA00010688"/>
    </source>
</evidence>
<evidence type="ECO:0000256" key="5">
    <source>
        <dbReference type="SAM" id="MobiDB-lite"/>
    </source>
</evidence>
<sequence>MTPHNDRPSDDRPSDDRAVDDRPVDVLAVGDASVDYFVHVPHIAVADDKAIGRLAGVHGGGMSANLAAAASFAGARAALATAVGADDLGRQALDRLAAQGVDVSPSVRVPGGHTWFCVIQLDPTGEKSLVGAVTEVKIPEVGQISDELLRTARLVAPLADDLDWAIGLAGRARAGGAKVAVDLEPDAVAGRLDQVRELARLSDLVFCNQRAADELADGDPERCAALLLAAGAGAVVVTRGRDGALCFAPGQSWSARGPRVEVVDTTGAGDTLAGAFTGSWIRGRSLADSLRAGVAGPSLCVGHLGSRAYLDAGTGIDSLVRNVTLDAAPPLQGF</sequence>
<dbReference type="PANTHER" id="PTHR10584:SF166">
    <property type="entry name" value="RIBOKINASE"/>
    <property type="match status" value="1"/>
</dbReference>
<gene>
    <name evidence="7" type="ORF">GCM10009733_039400</name>
</gene>
<keyword evidence="8" id="KW-1185">Reference proteome</keyword>
<dbReference type="InterPro" id="IPR002173">
    <property type="entry name" value="Carboh/pur_kinase_PfkB_CS"/>
</dbReference>
<evidence type="ECO:0000256" key="2">
    <source>
        <dbReference type="ARBA" id="ARBA00022679"/>
    </source>
</evidence>
<dbReference type="Gene3D" id="3.40.1190.20">
    <property type="match status" value="1"/>
</dbReference>
<name>A0ABP4R9B6_9ACTN</name>
<dbReference type="RefSeq" id="WP_346106657.1">
    <property type="nucleotide sequence ID" value="NZ_BAAAMU010000026.1"/>
</dbReference>